<evidence type="ECO:0000313" key="1">
    <source>
        <dbReference type="EMBL" id="MBA8952675.1"/>
    </source>
</evidence>
<sequence>MVYSDERGGCFGDGHVNRQQLEESRAYLHTLAARVLALPGAKAPEGKAAGGRHGRLREDVVGWEV</sequence>
<name>A0A7W3QML1_ACTNM</name>
<gene>
    <name evidence="1" type="ORF">HNR61_004321</name>
</gene>
<accession>A0A7W3QML1</accession>
<reference evidence="1 2" key="1">
    <citation type="submission" date="2020-08" db="EMBL/GenBank/DDBJ databases">
        <title>Genomic Encyclopedia of Type Strains, Phase IV (KMG-IV): sequencing the most valuable type-strain genomes for metagenomic binning, comparative biology and taxonomic classification.</title>
        <authorList>
            <person name="Goeker M."/>
        </authorList>
    </citation>
    <scope>NUCLEOTIDE SEQUENCE [LARGE SCALE GENOMIC DNA]</scope>
    <source>
        <strain evidence="1 2">DSM 44197</strain>
    </source>
</reference>
<organism evidence="1 2">
    <name type="scientific">Actinomadura namibiensis</name>
    <dbReference type="NCBI Taxonomy" id="182080"/>
    <lineage>
        <taxon>Bacteria</taxon>
        <taxon>Bacillati</taxon>
        <taxon>Actinomycetota</taxon>
        <taxon>Actinomycetes</taxon>
        <taxon>Streptosporangiales</taxon>
        <taxon>Thermomonosporaceae</taxon>
        <taxon>Actinomadura</taxon>
    </lineage>
</organism>
<evidence type="ECO:0000313" key="2">
    <source>
        <dbReference type="Proteomes" id="UP000572680"/>
    </source>
</evidence>
<dbReference type="RefSeq" id="WP_246443570.1">
    <property type="nucleotide sequence ID" value="NZ_BAAALP010000005.1"/>
</dbReference>
<keyword evidence="2" id="KW-1185">Reference proteome</keyword>
<comment type="caution">
    <text evidence="1">The sequence shown here is derived from an EMBL/GenBank/DDBJ whole genome shotgun (WGS) entry which is preliminary data.</text>
</comment>
<dbReference type="AlphaFoldDB" id="A0A7W3QML1"/>
<protein>
    <submittedName>
        <fullName evidence="1">Uncharacterized protein</fullName>
    </submittedName>
</protein>
<proteinExistence type="predicted"/>
<dbReference type="Proteomes" id="UP000572680">
    <property type="component" value="Unassembled WGS sequence"/>
</dbReference>
<dbReference type="EMBL" id="JACJIA010000005">
    <property type="protein sequence ID" value="MBA8952675.1"/>
    <property type="molecule type" value="Genomic_DNA"/>
</dbReference>